<dbReference type="PROSITE" id="PS51257">
    <property type="entry name" value="PROKAR_LIPOPROTEIN"/>
    <property type="match status" value="1"/>
</dbReference>
<dbReference type="SUPFAM" id="SSF53850">
    <property type="entry name" value="Periplasmic binding protein-like II"/>
    <property type="match status" value="1"/>
</dbReference>
<evidence type="ECO:0008006" key="9">
    <source>
        <dbReference type="Google" id="ProtNLM"/>
    </source>
</evidence>
<evidence type="ECO:0000256" key="3">
    <source>
        <dbReference type="ARBA" id="ARBA00023136"/>
    </source>
</evidence>
<organism evidence="7 8">
    <name type="scientific">Paenibacillus plantiphilus</name>
    <dbReference type="NCBI Taxonomy" id="2905650"/>
    <lineage>
        <taxon>Bacteria</taxon>
        <taxon>Bacillati</taxon>
        <taxon>Bacillota</taxon>
        <taxon>Bacilli</taxon>
        <taxon>Bacillales</taxon>
        <taxon>Paenibacillaceae</taxon>
        <taxon>Paenibacillus</taxon>
    </lineage>
</organism>
<dbReference type="RefSeq" id="WP_236343093.1">
    <property type="nucleotide sequence ID" value="NZ_CAKMMF010000014.1"/>
</dbReference>
<comment type="caution">
    <text evidence="7">The sequence shown here is derived from an EMBL/GenBank/DDBJ whole genome shotgun (WGS) entry which is preliminary data.</text>
</comment>
<name>A0ABN8GNL6_9BACL</name>
<protein>
    <recommendedName>
        <fullName evidence="9">Extracellular solute-binding protein</fullName>
    </recommendedName>
</protein>
<keyword evidence="5" id="KW-0449">Lipoprotein</keyword>
<keyword evidence="8" id="KW-1185">Reference proteome</keyword>
<dbReference type="Proteomes" id="UP000838686">
    <property type="component" value="Unassembled WGS sequence"/>
</dbReference>
<keyword evidence="1" id="KW-1003">Cell membrane</keyword>
<accession>A0ABN8GNL6</accession>
<dbReference type="PANTHER" id="PTHR43649">
    <property type="entry name" value="ARABINOSE-BINDING PROTEIN-RELATED"/>
    <property type="match status" value="1"/>
</dbReference>
<evidence type="ECO:0000256" key="1">
    <source>
        <dbReference type="ARBA" id="ARBA00022475"/>
    </source>
</evidence>
<dbReference type="PANTHER" id="PTHR43649:SF33">
    <property type="entry name" value="POLYGALACTURONAN_RHAMNOGALACTURONAN-BINDING PROTEIN YTCQ"/>
    <property type="match status" value="1"/>
</dbReference>
<dbReference type="InterPro" id="IPR006059">
    <property type="entry name" value="SBP"/>
</dbReference>
<reference evidence="7" key="1">
    <citation type="submission" date="2022-01" db="EMBL/GenBank/DDBJ databases">
        <authorList>
            <person name="Criscuolo A."/>
        </authorList>
    </citation>
    <scope>NUCLEOTIDE SEQUENCE</scope>
    <source>
        <strain evidence="7">CIP111893</strain>
    </source>
</reference>
<dbReference type="Gene3D" id="3.40.190.10">
    <property type="entry name" value="Periplasmic binding protein-like II"/>
    <property type="match status" value="1"/>
</dbReference>
<feature type="chain" id="PRO_5046176735" description="Extracellular solute-binding protein" evidence="6">
    <location>
        <begin position="22"/>
        <end position="449"/>
    </location>
</feature>
<gene>
    <name evidence="7" type="ORF">PAECIP111893_02786</name>
</gene>
<dbReference type="InterPro" id="IPR050490">
    <property type="entry name" value="Bact_solute-bd_prot1"/>
</dbReference>
<dbReference type="Pfam" id="PF01547">
    <property type="entry name" value="SBP_bac_1"/>
    <property type="match status" value="1"/>
</dbReference>
<keyword evidence="4" id="KW-0564">Palmitate</keyword>
<keyword evidence="2 6" id="KW-0732">Signal</keyword>
<evidence type="ECO:0000256" key="5">
    <source>
        <dbReference type="ARBA" id="ARBA00023288"/>
    </source>
</evidence>
<sequence length="449" mass="50086">MNRYRRPLAMLLSFLMLAVMAAGCTSNTEEAADEKVLRIAVDSENYYNYKYADYIEAAFPALKVELVEMNPEPGTYLSVAEYTEKIKKEKPDLILTNDFQYRSLATEGLLLDLSTLMTGSGMKEDDFYTGMTELMKRNADGKLYGLSSIFEPTVLFYNESLFKEYGVDPPTGGMSLEEVYELGSRFVSAGGGKDGVLGVHQAYLNMPLDVLDKFGSAEGIRFVNYATGQMTMETPLWRHLIEKVVQLYQFGTLSMVEVKGKVVDGVTYFDENTSTLLDLYSKGEAAMTVAYYGAYPPQLDNGDIVGYVAPPVSSSDRQRSAHMYVFTAMAIGAEAENSEMAWNVMRFLTSDHMVKVRTKLGTNEGVSTNKSYLNVSTDPVMKQLFEINPIIKPSDAKSIINEMKFMESFRELMNTEVAAAVKGERSIDELIATLQKEGQSLLEVNKKPE</sequence>
<evidence type="ECO:0000313" key="8">
    <source>
        <dbReference type="Proteomes" id="UP000838686"/>
    </source>
</evidence>
<evidence type="ECO:0000256" key="6">
    <source>
        <dbReference type="SAM" id="SignalP"/>
    </source>
</evidence>
<feature type="signal peptide" evidence="6">
    <location>
        <begin position="1"/>
        <end position="21"/>
    </location>
</feature>
<evidence type="ECO:0000256" key="2">
    <source>
        <dbReference type="ARBA" id="ARBA00022729"/>
    </source>
</evidence>
<evidence type="ECO:0000256" key="4">
    <source>
        <dbReference type="ARBA" id="ARBA00023139"/>
    </source>
</evidence>
<evidence type="ECO:0000313" key="7">
    <source>
        <dbReference type="EMBL" id="CAH1207809.1"/>
    </source>
</evidence>
<proteinExistence type="predicted"/>
<keyword evidence="3" id="KW-0472">Membrane</keyword>
<dbReference type="EMBL" id="CAKMMF010000014">
    <property type="protein sequence ID" value="CAH1207809.1"/>
    <property type="molecule type" value="Genomic_DNA"/>
</dbReference>